<feature type="domain" description="Cytidyltransferase-like" evidence="12">
    <location>
        <begin position="16"/>
        <end position="178"/>
    </location>
</feature>
<keyword evidence="14" id="KW-1185">Reference proteome</keyword>
<keyword evidence="8 11" id="KW-0067">ATP-binding</keyword>
<dbReference type="Proteomes" id="UP000011563">
    <property type="component" value="Chromosome"/>
</dbReference>
<evidence type="ECO:0000256" key="11">
    <source>
        <dbReference type="HAMAP-Rule" id="MF_00244"/>
    </source>
</evidence>
<comment type="pathway">
    <text evidence="2 11">Cofactor biosynthesis; NAD(+) biosynthesis; deamido-NAD(+) from nicotinate D-ribonucleotide: step 1/1.</text>
</comment>
<comment type="similarity">
    <text evidence="3 11">Belongs to the NadD family.</text>
</comment>
<keyword evidence="4 11" id="KW-0662">Pyridine nucleotide biosynthesis</keyword>
<dbReference type="EC" id="2.7.7.18" evidence="11"/>
<dbReference type="GO" id="GO:0004515">
    <property type="term" value="F:nicotinate-nucleotide adenylyltransferase activity"/>
    <property type="evidence" value="ECO:0007669"/>
    <property type="project" value="UniProtKB-UniRule"/>
</dbReference>
<keyword evidence="9 11" id="KW-0520">NAD</keyword>
<keyword evidence="6 11" id="KW-0548">Nucleotidyltransferase</keyword>
<dbReference type="CDD" id="cd02165">
    <property type="entry name" value="NMNAT"/>
    <property type="match status" value="1"/>
</dbReference>
<dbReference type="PATRIC" id="fig|1208922.3.peg.190"/>
<dbReference type="SUPFAM" id="SSF52374">
    <property type="entry name" value="Nucleotidylyl transferase"/>
    <property type="match status" value="1"/>
</dbReference>
<keyword evidence="7 11" id="KW-0547">Nucleotide-binding</keyword>
<evidence type="ECO:0000256" key="1">
    <source>
        <dbReference type="ARBA" id="ARBA00002324"/>
    </source>
</evidence>
<gene>
    <name evidence="11" type="primary">nadD</name>
    <name evidence="13" type="ORF">BCUE_0433</name>
</gene>
<dbReference type="InterPro" id="IPR014729">
    <property type="entry name" value="Rossmann-like_a/b/a_fold"/>
</dbReference>
<dbReference type="NCBIfam" id="TIGR00125">
    <property type="entry name" value="cyt_tran_rel"/>
    <property type="match status" value="1"/>
</dbReference>
<comment type="catalytic activity">
    <reaction evidence="10 11">
        <text>nicotinate beta-D-ribonucleotide + ATP + H(+) = deamido-NAD(+) + diphosphate</text>
        <dbReference type="Rhea" id="RHEA:22860"/>
        <dbReference type="ChEBI" id="CHEBI:15378"/>
        <dbReference type="ChEBI" id="CHEBI:30616"/>
        <dbReference type="ChEBI" id="CHEBI:33019"/>
        <dbReference type="ChEBI" id="CHEBI:57502"/>
        <dbReference type="ChEBI" id="CHEBI:58437"/>
        <dbReference type="EC" id="2.7.7.18"/>
    </reaction>
</comment>
<evidence type="ECO:0000313" key="13">
    <source>
        <dbReference type="EMBL" id="AGF49638.1"/>
    </source>
</evidence>
<dbReference type="RefSeq" id="WP_015237889.1">
    <property type="nucleotide sequence ID" value="NC_020285.1"/>
</dbReference>
<dbReference type="PANTHER" id="PTHR39321">
    <property type="entry name" value="NICOTINATE-NUCLEOTIDE ADENYLYLTRANSFERASE-RELATED"/>
    <property type="match status" value="1"/>
</dbReference>
<dbReference type="InterPro" id="IPR004821">
    <property type="entry name" value="Cyt_trans-like"/>
</dbReference>
<dbReference type="Gene3D" id="3.40.50.620">
    <property type="entry name" value="HUPs"/>
    <property type="match status" value="1"/>
</dbReference>
<dbReference type="UniPathway" id="UPA00253">
    <property type="reaction ID" value="UER00332"/>
</dbReference>
<evidence type="ECO:0000256" key="2">
    <source>
        <dbReference type="ARBA" id="ARBA00005019"/>
    </source>
</evidence>
<evidence type="ECO:0000256" key="9">
    <source>
        <dbReference type="ARBA" id="ARBA00023027"/>
    </source>
</evidence>
<comment type="function">
    <text evidence="1 11">Catalyzes the reversible adenylation of nicotinate mononucleotide (NaMN) to nicotinic acid adenine dinucleotide (NaAD).</text>
</comment>
<reference evidence="13 14" key="1">
    <citation type="journal article" date="2013" name="Genome Biol. Evol.">
        <title>Genome evolution and phylogenomic analysis of candidatus kinetoplastibacterium, the betaproteobacterial endosymbionts of strigomonas and angomonas.</title>
        <authorList>
            <person name="Alves J.M."/>
            <person name="Serrano M.G."/>
            <person name="Maia da Silva F."/>
            <person name="Voegtly L.J."/>
            <person name="Matveyev A.V."/>
            <person name="Teixeira M.M."/>
            <person name="Camargo E.P."/>
            <person name="Buck G.A."/>
        </authorList>
    </citation>
    <scope>NUCLEOTIDE SEQUENCE [LARGE SCALE GENOMIC DNA]</scope>
    <source>
        <strain evidence="13 14">TCC012E</strain>
    </source>
</reference>
<name>M1LAZ4_9PROT</name>
<evidence type="ECO:0000256" key="7">
    <source>
        <dbReference type="ARBA" id="ARBA00022741"/>
    </source>
</evidence>
<dbReference type="GO" id="GO:0009435">
    <property type="term" value="P:NAD+ biosynthetic process"/>
    <property type="evidence" value="ECO:0007669"/>
    <property type="project" value="UniProtKB-UniRule"/>
</dbReference>
<evidence type="ECO:0000259" key="12">
    <source>
        <dbReference type="Pfam" id="PF01467"/>
    </source>
</evidence>
<dbReference type="InterPro" id="IPR005248">
    <property type="entry name" value="NadD/NMNAT"/>
</dbReference>
<organism evidence="13 14">
    <name type="scientific">Candidatus Kinetoplastidibacterium blastocrithidiae TCC012E</name>
    <dbReference type="NCBI Taxonomy" id="1208922"/>
    <lineage>
        <taxon>Bacteria</taxon>
        <taxon>Pseudomonadati</taxon>
        <taxon>Pseudomonadota</taxon>
        <taxon>Betaproteobacteria</taxon>
        <taxon>Candidatus Kinetoplastidibacterium</taxon>
    </lineage>
</organism>
<evidence type="ECO:0000256" key="4">
    <source>
        <dbReference type="ARBA" id="ARBA00022642"/>
    </source>
</evidence>
<dbReference type="PANTHER" id="PTHR39321:SF3">
    <property type="entry name" value="PHOSPHOPANTETHEINE ADENYLYLTRANSFERASE"/>
    <property type="match status" value="1"/>
</dbReference>
<evidence type="ECO:0000256" key="6">
    <source>
        <dbReference type="ARBA" id="ARBA00022695"/>
    </source>
</evidence>
<dbReference type="NCBIfam" id="TIGR00482">
    <property type="entry name" value="nicotinate (nicotinamide) nucleotide adenylyltransferase"/>
    <property type="match status" value="1"/>
</dbReference>
<accession>M1LAZ4</accession>
<dbReference type="HOGENOM" id="CLU_069765_3_1_4"/>
<sequence>MNILKIENGYEKRIGIFGGSFDPIHVAHINLARTALKSLELDEVHLVPVFSQCQKYKLQAAPIDRLNMLKLATINDPLLKINDIEIKNNKVSYTIDTIKILQKHYKCTIILGSDQINNFCSWKKWLEIIKHANIAVAQRPDIQINLPDQLISSMYKLDKCISIIPLPLTKVSSSIIRKCISNRNINFINEMLDPLVKKYITRKNLYL</sequence>
<dbReference type="GO" id="GO:0005524">
    <property type="term" value="F:ATP binding"/>
    <property type="evidence" value="ECO:0007669"/>
    <property type="project" value="UniProtKB-KW"/>
</dbReference>
<evidence type="ECO:0000256" key="8">
    <source>
        <dbReference type="ARBA" id="ARBA00022840"/>
    </source>
</evidence>
<dbReference type="HAMAP" id="MF_00244">
    <property type="entry name" value="NaMN_adenylyltr"/>
    <property type="match status" value="1"/>
</dbReference>
<dbReference type="EMBL" id="CP003807">
    <property type="protein sequence ID" value="AGF49638.1"/>
    <property type="molecule type" value="Genomic_DNA"/>
</dbReference>
<protein>
    <recommendedName>
        <fullName evidence="11">Probable nicotinate-nucleotide adenylyltransferase</fullName>
        <ecNumber evidence="11">2.7.7.18</ecNumber>
    </recommendedName>
    <alternativeName>
        <fullName evidence="11">Deamido-NAD(+) diphosphorylase</fullName>
    </alternativeName>
    <alternativeName>
        <fullName evidence="11">Deamido-NAD(+) pyrophosphorylase</fullName>
    </alternativeName>
    <alternativeName>
        <fullName evidence="11">Nicotinate mononucleotide adenylyltransferase</fullName>
        <shortName evidence="11">NaMN adenylyltransferase</shortName>
    </alternativeName>
</protein>
<evidence type="ECO:0000256" key="5">
    <source>
        <dbReference type="ARBA" id="ARBA00022679"/>
    </source>
</evidence>
<evidence type="ECO:0000256" key="10">
    <source>
        <dbReference type="ARBA" id="ARBA00048721"/>
    </source>
</evidence>
<dbReference type="KEGG" id="kbt:BCUE_0433"/>
<evidence type="ECO:0000313" key="14">
    <source>
        <dbReference type="Proteomes" id="UP000011563"/>
    </source>
</evidence>
<dbReference type="AlphaFoldDB" id="M1LAZ4"/>
<keyword evidence="5 11" id="KW-0808">Transferase</keyword>
<dbReference type="Pfam" id="PF01467">
    <property type="entry name" value="CTP_transf_like"/>
    <property type="match status" value="1"/>
</dbReference>
<evidence type="ECO:0000256" key="3">
    <source>
        <dbReference type="ARBA" id="ARBA00009014"/>
    </source>
</evidence>
<proteinExistence type="inferred from homology"/>